<dbReference type="AlphaFoldDB" id="A0AAV9JWK7"/>
<sequence length="147" mass="17299">MPKPEDEQDGRCPLLELSAELRNRIYEMALVSGEEVVVTRQSFAEPALIKSCHQIRDETLQVYYEQHNFALDAPSFDSTVAVRWTAKAQKMAMRKGIWNLRTLITYNWPANWRNVMLWLRRYHCGETLYAFNIIGVHNPNQEQKIWT</sequence>
<gene>
    <name evidence="1" type="ORF">LTR36_005208</name>
</gene>
<dbReference type="Proteomes" id="UP001324427">
    <property type="component" value="Unassembled WGS sequence"/>
</dbReference>
<name>A0AAV9JWK7_9PEZI</name>
<reference evidence="1 2" key="1">
    <citation type="submission" date="2021-11" db="EMBL/GenBank/DDBJ databases">
        <title>Black yeast isolated from Biological Soil Crust.</title>
        <authorList>
            <person name="Kurbessoian T."/>
        </authorList>
    </citation>
    <scope>NUCLEOTIDE SEQUENCE [LARGE SCALE GENOMIC DNA]</scope>
    <source>
        <strain evidence="1 2">CCFEE 5522</strain>
    </source>
</reference>
<dbReference type="PANTHER" id="PTHR42085">
    <property type="entry name" value="F-BOX DOMAIN-CONTAINING PROTEIN"/>
    <property type="match status" value="1"/>
</dbReference>
<accession>A0AAV9JWK7</accession>
<keyword evidence="2" id="KW-1185">Reference proteome</keyword>
<dbReference type="InterPro" id="IPR038883">
    <property type="entry name" value="AN11006-like"/>
</dbReference>
<protein>
    <submittedName>
        <fullName evidence="1">Uncharacterized protein</fullName>
    </submittedName>
</protein>
<comment type="caution">
    <text evidence="1">The sequence shown here is derived from an EMBL/GenBank/DDBJ whole genome shotgun (WGS) entry which is preliminary data.</text>
</comment>
<evidence type="ECO:0000313" key="1">
    <source>
        <dbReference type="EMBL" id="KAK4549907.1"/>
    </source>
</evidence>
<proteinExistence type="predicted"/>
<dbReference type="PANTHER" id="PTHR42085:SF1">
    <property type="entry name" value="F-BOX DOMAIN-CONTAINING PROTEIN"/>
    <property type="match status" value="1"/>
</dbReference>
<organism evidence="1 2">
    <name type="scientific">Oleoguttula mirabilis</name>
    <dbReference type="NCBI Taxonomy" id="1507867"/>
    <lineage>
        <taxon>Eukaryota</taxon>
        <taxon>Fungi</taxon>
        <taxon>Dikarya</taxon>
        <taxon>Ascomycota</taxon>
        <taxon>Pezizomycotina</taxon>
        <taxon>Dothideomycetes</taxon>
        <taxon>Dothideomycetidae</taxon>
        <taxon>Mycosphaerellales</taxon>
        <taxon>Teratosphaeriaceae</taxon>
        <taxon>Oleoguttula</taxon>
    </lineage>
</organism>
<evidence type="ECO:0000313" key="2">
    <source>
        <dbReference type="Proteomes" id="UP001324427"/>
    </source>
</evidence>
<dbReference type="EMBL" id="JAVFHQ010000003">
    <property type="protein sequence ID" value="KAK4549907.1"/>
    <property type="molecule type" value="Genomic_DNA"/>
</dbReference>